<name>A0A6I5ZU25_9FIRM</name>
<dbReference type="InterPro" id="IPR010982">
    <property type="entry name" value="Lambda_DNA-bd_dom_sf"/>
</dbReference>
<dbReference type="SUPFAM" id="SSF47413">
    <property type="entry name" value="lambda repressor-like DNA-binding domains"/>
    <property type="match status" value="1"/>
</dbReference>
<dbReference type="OrthoDB" id="1684348at2"/>
<dbReference type="RefSeq" id="WP_156274834.1">
    <property type="nucleotide sequence ID" value="NZ_CP046244.1"/>
</dbReference>
<dbReference type="EMBL" id="CP046244">
    <property type="protein sequence ID" value="QGP93430.1"/>
    <property type="molecule type" value="Genomic_DNA"/>
</dbReference>
<proteinExistence type="predicted"/>
<dbReference type="Pfam" id="PF01381">
    <property type="entry name" value="HTH_3"/>
    <property type="match status" value="1"/>
</dbReference>
<dbReference type="Gene3D" id="1.10.260.40">
    <property type="entry name" value="lambda repressor-like DNA-binding domains"/>
    <property type="match status" value="1"/>
</dbReference>
<protein>
    <submittedName>
        <fullName evidence="3">Helix-turn-helix protein</fullName>
    </submittedName>
</protein>
<evidence type="ECO:0000313" key="4">
    <source>
        <dbReference type="Proteomes" id="UP000425916"/>
    </source>
</evidence>
<dbReference type="Proteomes" id="UP000425916">
    <property type="component" value="Chromosome"/>
</dbReference>
<feature type="domain" description="HTH cro/C1-type" evidence="2">
    <location>
        <begin position="4"/>
        <end position="58"/>
    </location>
</feature>
<dbReference type="SMART" id="SM00530">
    <property type="entry name" value="HTH_XRE"/>
    <property type="match status" value="1"/>
</dbReference>
<dbReference type="GO" id="GO:0003677">
    <property type="term" value="F:DNA binding"/>
    <property type="evidence" value="ECO:0007669"/>
    <property type="project" value="UniProtKB-KW"/>
</dbReference>
<accession>A0A6I5ZU25</accession>
<dbReference type="PANTHER" id="PTHR46558:SF13">
    <property type="entry name" value="HTH-TYPE TRANSCRIPTIONAL REGULATOR IMMR"/>
    <property type="match status" value="1"/>
</dbReference>
<evidence type="ECO:0000256" key="1">
    <source>
        <dbReference type="ARBA" id="ARBA00023125"/>
    </source>
</evidence>
<reference evidence="3 4" key="1">
    <citation type="submission" date="2019-11" db="EMBL/GenBank/DDBJ databases">
        <title>Genome sequence of Moorella glycerini DSM11254.</title>
        <authorList>
            <person name="Poehlein A."/>
            <person name="Boeer T."/>
            <person name="Daniel R."/>
        </authorList>
    </citation>
    <scope>NUCLEOTIDE SEQUENCE [LARGE SCALE GENOMIC DNA]</scope>
    <source>
        <strain evidence="3 4">DSM 11254</strain>
    </source>
</reference>
<dbReference type="PROSITE" id="PS50943">
    <property type="entry name" value="HTH_CROC1"/>
    <property type="match status" value="1"/>
</dbReference>
<keyword evidence="4" id="KW-1185">Reference proteome</keyword>
<keyword evidence="1" id="KW-0238">DNA-binding</keyword>
<dbReference type="InterPro" id="IPR001387">
    <property type="entry name" value="Cro/C1-type_HTH"/>
</dbReference>
<gene>
    <name evidence="3" type="ORF">MGLY_28380</name>
</gene>
<evidence type="ECO:0000259" key="2">
    <source>
        <dbReference type="PROSITE" id="PS50943"/>
    </source>
</evidence>
<organism evidence="3 4">
    <name type="scientific">Neomoorella glycerini</name>
    <dbReference type="NCBI Taxonomy" id="55779"/>
    <lineage>
        <taxon>Bacteria</taxon>
        <taxon>Bacillati</taxon>
        <taxon>Bacillota</taxon>
        <taxon>Clostridia</taxon>
        <taxon>Neomoorellales</taxon>
        <taxon>Neomoorellaceae</taxon>
        <taxon>Neomoorella</taxon>
    </lineage>
</organism>
<dbReference type="AlphaFoldDB" id="A0A6I5ZU25"/>
<dbReference type="PANTHER" id="PTHR46558">
    <property type="entry name" value="TRACRIPTIONAL REGULATORY PROTEIN-RELATED-RELATED"/>
    <property type="match status" value="1"/>
</dbReference>
<sequence length="121" mass="14434">MNRIRELREAKGISGTKLAEMLGISPQHLYDLEKGKRRLNETFINRLTEIFNVTSDYLLGKDIIVNKQKKYENDEATRLFARLSGLTPEGREKVLRELEWIEELERKRFLERKKKQNQEKN</sequence>
<evidence type="ECO:0000313" key="3">
    <source>
        <dbReference type="EMBL" id="QGP93430.1"/>
    </source>
</evidence>
<dbReference type="CDD" id="cd00093">
    <property type="entry name" value="HTH_XRE"/>
    <property type="match status" value="1"/>
</dbReference>